<keyword evidence="1" id="KW-0004">4Fe-4S</keyword>
<evidence type="ECO:0000256" key="3">
    <source>
        <dbReference type="ARBA" id="ARBA00023002"/>
    </source>
</evidence>
<feature type="transmembrane region" description="Helical" evidence="6">
    <location>
        <begin position="210"/>
        <end position="230"/>
    </location>
</feature>
<reference evidence="8" key="1">
    <citation type="submission" date="2018-01" db="EMBL/GenBank/DDBJ databases">
        <authorList>
            <person name="Regsiter A."/>
            <person name="William W."/>
        </authorList>
    </citation>
    <scope>NUCLEOTIDE SEQUENCE</scope>
    <source>
        <strain evidence="8">TRIP AH-1</strain>
    </source>
</reference>
<dbReference type="GO" id="GO:0051539">
    <property type="term" value="F:4 iron, 4 sulfur cluster binding"/>
    <property type="evidence" value="ECO:0007669"/>
    <property type="project" value="UniProtKB-KW"/>
</dbReference>
<keyword evidence="4" id="KW-0408">Iron</keyword>
<dbReference type="SUPFAM" id="SSF46548">
    <property type="entry name" value="alpha-helical ferredoxin"/>
    <property type="match status" value="1"/>
</dbReference>
<keyword evidence="5" id="KW-0411">Iron-sulfur</keyword>
<dbReference type="InterPro" id="IPR051460">
    <property type="entry name" value="HdrC_iron-sulfur_subunit"/>
</dbReference>
<dbReference type="PANTHER" id="PTHR43255:SF1">
    <property type="entry name" value="IRON-SULFUR-BINDING OXIDOREDUCTASE FADF-RELATED"/>
    <property type="match status" value="1"/>
</dbReference>
<dbReference type="SUPFAM" id="SSF103501">
    <property type="entry name" value="Respiratory nitrate reductase 1 gamma chain"/>
    <property type="match status" value="1"/>
</dbReference>
<dbReference type="Pfam" id="PF02754">
    <property type="entry name" value="CCG"/>
    <property type="match status" value="1"/>
</dbReference>
<feature type="transmembrane region" description="Helical" evidence="6">
    <location>
        <begin position="126"/>
        <end position="144"/>
    </location>
</feature>
<dbReference type="Gene3D" id="1.10.1060.10">
    <property type="entry name" value="Alpha-helical ferredoxin"/>
    <property type="match status" value="1"/>
</dbReference>
<dbReference type="InterPro" id="IPR017900">
    <property type="entry name" value="4Fe4S_Fe_S_CS"/>
</dbReference>
<dbReference type="Gene3D" id="1.20.950.20">
    <property type="entry name" value="Transmembrane di-heme cytochromes, Chain C"/>
    <property type="match status" value="1"/>
</dbReference>
<evidence type="ECO:0000256" key="6">
    <source>
        <dbReference type="SAM" id="Phobius"/>
    </source>
</evidence>
<name>A0A445MTI1_9BACT</name>
<dbReference type="EMBL" id="OJIN01000061">
    <property type="protein sequence ID" value="SPD72797.1"/>
    <property type="molecule type" value="Genomic_DNA"/>
</dbReference>
<accession>A0A445MTI1</accession>
<evidence type="ECO:0000256" key="1">
    <source>
        <dbReference type="ARBA" id="ARBA00022485"/>
    </source>
</evidence>
<dbReference type="InterPro" id="IPR036197">
    <property type="entry name" value="NarG-like_sf"/>
</dbReference>
<dbReference type="GO" id="GO:0046872">
    <property type="term" value="F:metal ion binding"/>
    <property type="evidence" value="ECO:0007669"/>
    <property type="project" value="UniProtKB-KW"/>
</dbReference>
<evidence type="ECO:0000256" key="2">
    <source>
        <dbReference type="ARBA" id="ARBA00022723"/>
    </source>
</evidence>
<dbReference type="PROSITE" id="PS00198">
    <property type="entry name" value="4FE4S_FER_1"/>
    <property type="match status" value="2"/>
</dbReference>
<proteinExistence type="predicted"/>
<feature type="domain" description="4Fe-4S ferredoxin-type" evidence="7">
    <location>
        <begin position="345"/>
        <end position="376"/>
    </location>
</feature>
<keyword evidence="3" id="KW-0560">Oxidoreductase</keyword>
<feature type="domain" description="4Fe-4S ferredoxin-type" evidence="7">
    <location>
        <begin position="281"/>
        <end position="310"/>
    </location>
</feature>
<keyword evidence="6" id="KW-0812">Transmembrane</keyword>
<feature type="transmembrane region" description="Helical" evidence="6">
    <location>
        <begin position="156"/>
        <end position="175"/>
    </location>
</feature>
<evidence type="ECO:0000259" key="7">
    <source>
        <dbReference type="PROSITE" id="PS51379"/>
    </source>
</evidence>
<evidence type="ECO:0000256" key="4">
    <source>
        <dbReference type="ARBA" id="ARBA00023004"/>
    </source>
</evidence>
<dbReference type="PROSITE" id="PS51379">
    <property type="entry name" value="4FE4S_FER_2"/>
    <property type="match status" value="2"/>
</dbReference>
<dbReference type="InterPro" id="IPR004017">
    <property type="entry name" value="Cys_rich_dom"/>
</dbReference>
<feature type="transmembrane region" description="Helical" evidence="6">
    <location>
        <begin position="74"/>
        <end position="93"/>
    </location>
</feature>
<keyword evidence="6" id="KW-1133">Transmembrane helix</keyword>
<dbReference type="AlphaFoldDB" id="A0A445MTI1"/>
<dbReference type="InterPro" id="IPR009051">
    <property type="entry name" value="Helical_ferredxn"/>
</dbReference>
<feature type="transmembrane region" description="Helical" evidence="6">
    <location>
        <begin position="18"/>
        <end position="36"/>
    </location>
</feature>
<keyword evidence="6" id="KW-0472">Membrane</keyword>
<dbReference type="GO" id="GO:0016491">
    <property type="term" value="F:oxidoreductase activity"/>
    <property type="evidence" value="ECO:0007669"/>
    <property type="project" value="UniProtKB-KW"/>
</dbReference>
<keyword evidence="2" id="KW-0479">Metal-binding</keyword>
<dbReference type="InterPro" id="IPR017896">
    <property type="entry name" value="4Fe4S_Fe-S-bd"/>
</dbReference>
<organism evidence="8">
    <name type="scientific">uncultured Desulfobacterium sp</name>
    <dbReference type="NCBI Taxonomy" id="201089"/>
    <lineage>
        <taxon>Bacteria</taxon>
        <taxon>Pseudomonadati</taxon>
        <taxon>Thermodesulfobacteriota</taxon>
        <taxon>Desulfobacteria</taxon>
        <taxon>Desulfobacterales</taxon>
        <taxon>Desulfobacteriaceae</taxon>
        <taxon>Desulfobacterium</taxon>
        <taxon>environmental samples</taxon>
    </lineage>
</organism>
<sequence>MGVVDPASGVWLGLPGVVYMWIILVCGISLFAYVIYKRYLLLNACQADPRFSSSAQRISGLFTFGIIQKRQPRYFLAGVGHIFIFWGFVVLGLRSVDLVTQGLGFHFLKPLMESSIGSFYNSLKDVFELLVLAACVVAIFRRAVLKPKRYQGSHSFEAYLVLVLICLLMITDMFFEASALSLKTTRNSWLPAAALAAEILPLQNAKALGAIYQASYWLHIIAFFFMLNLLPLSKHFHIITALPNIFFRKLTKGSIKPARWGVDDIEELKTLGVETLTDFTWKDVLDFYTCTECGRCSDNCPANASGRPLSPKMITIKLRDHAYMTHPVFGGPKPDNEAAQQEISGGVISSEEIWSCTTCGACEEECPVFIGYIDKIIDMRRNLIENSRNPKTFNQVLMHIEKTGNPFGKPASKRADWIKEAEDISARVLKKGDKADVLYYVDSFGSYDPRIQNISASIVRGLNKAGIDFGILGPREKDSGHQVRRLGEEGLFSFLVEENMETLSSISFNRIITTDPHAMNTIRKDYPGSFDIMHYSQFFLSLVESGKLNPAKTLLNENIYTYHDPCYLGRHNEIYDEPRRLINSIAGINFVEMKKSRDRGFCCGGGDVILWHEIKEETRMASLRIQMAKEAGANVIITACPFCLIHFEDAIKTSGLEKEMRVIDLMELFISTL</sequence>
<dbReference type="PANTHER" id="PTHR43255">
    <property type="entry name" value="IRON-SULFUR-BINDING OXIDOREDUCTASE FADF-RELATED-RELATED"/>
    <property type="match status" value="1"/>
</dbReference>
<evidence type="ECO:0000313" key="8">
    <source>
        <dbReference type="EMBL" id="SPD72797.1"/>
    </source>
</evidence>
<protein>
    <submittedName>
        <fullName evidence="8">Cysteine-rich domain protein</fullName>
    </submittedName>
</protein>
<evidence type="ECO:0000256" key="5">
    <source>
        <dbReference type="ARBA" id="ARBA00023014"/>
    </source>
</evidence>
<dbReference type="Pfam" id="PF13237">
    <property type="entry name" value="Fer4_10"/>
    <property type="match status" value="1"/>
</dbReference>
<gene>
    <name evidence="8" type="ORF">PITCH_A1530027</name>
</gene>
<dbReference type="GO" id="GO:0005886">
    <property type="term" value="C:plasma membrane"/>
    <property type="evidence" value="ECO:0007669"/>
    <property type="project" value="TreeGrafter"/>
</dbReference>